<evidence type="ECO:0000313" key="1">
    <source>
        <dbReference type="EMBL" id="RAJ25840.1"/>
    </source>
</evidence>
<evidence type="ECO:0000313" key="2">
    <source>
        <dbReference type="Proteomes" id="UP000248987"/>
    </source>
</evidence>
<dbReference type="AlphaFoldDB" id="A0A327SA10"/>
<proteinExistence type="predicted"/>
<keyword evidence="2" id="KW-1185">Reference proteome</keyword>
<dbReference type="EMBL" id="QLLQ01000003">
    <property type="protein sequence ID" value="RAJ25840.1"/>
    <property type="molecule type" value="Genomic_DNA"/>
</dbReference>
<dbReference type="NCBIfam" id="TIGR00305">
    <property type="entry name" value="putative toxin-antitoxin system toxin component, PIN family"/>
    <property type="match status" value="1"/>
</dbReference>
<dbReference type="InterPro" id="IPR002850">
    <property type="entry name" value="PIN_toxin-like"/>
</dbReference>
<dbReference type="Proteomes" id="UP000248987">
    <property type="component" value="Unassembled WGS sequence"/>
</dbReference>
<sequence>MVEVKSDIKICRDAKDNFLLNLSVDSNAEYLITGDANLLVLKKIGKTKIIEYSDFVDQILGQ</sequence>
<protein>
    <submittedName>
        <fullName evidence="1">Putative PIN family toxin of toxin-antitoxin system</fullName>
    </submittedName>
</protein>
<gene>
    <name evidence="1" type="ORF">LX77_01256</name>
</gene>
<comment type="caution">
    <text evidence="1">The sequence shown here is derived from an EMBL/GenBank/DDBJ whole genome shotgun (WGS) entry which is preliminary data.</text>
</comment>
<organism evidence="1 2">
    <name type="scientific">Gelidibacter algens</name>
    <dbReference type="NCBI Taxonomy" id="49280"/>
    <lineage>
        <taxon>Bacteria</taxon>
        <taxon>Pseudomonadati</taxon>
        <taxon>Bacteroidota</taxon>
        <taxon>Flavobacteriia</taxon>
        <taxon>Flavobacteriales</taxon>
        <taxon>Flavobacteriaceae</taxon>
        <taxon>Gelidibacter</taxon>
    </lineage>
</organism>
<accession>A0A327SA10</accession>
<name>A0A327SA10_9FLAO</name>
<dbReference type="RefSeq" id="WP_211272630.1">
    <property type="nucleotide sequence ID" value="NZ_LZRN01000007.1"/>
</dbReference>
<reference evidence="1 2" key="1">
    <citation type="submission" date="2018-06" db="EMBL/GenBank/DDBJ databases">
        <title>Genomic Encyclopedia of Archaeal and Bacterial Type Strains, Phase II (KMG-II): from individual species to whole genera.</title>
        <authorList>
            <person name="Goeker M."/>
        </authorList>
    </citation>
    <scope>NUCLEOTIDE SEQUENCE [LARGE SCALE GENOMIC DNA]</scope>
    <source>
        <strain evidence="1 2">DSM 12408</strain>
    </source>
</reference>